<evidence type="ECO:0000313" key="3">
    <source>
        <dbReference type="EMBL" id="KAK9869041.1"/>
    </source>
</evidence>
<dbReference type="SUPFAM" id="SSF82708">
    <property type="entry name" value="R3H domain"/>
    <property type="match status" value="1"/>
</dbReference>
<gene>
    <name evidence="3" type="ORF">WJX84_006545</name>
</gene>
<comment type="caution">
    <text evidence="3">The sequence shown here is derived from an EMBL/GenBank/DDBJ whole genome shotgun (WGS) entry which is preliminary data.</text>
</comment>
<sequence>MPSRGAYVPPHRRGQPELPSRSLAELDSLQTQVTVLPQESVHSCPFAYSLREDSAIIHLPNDEASKCDLLKWFGGSLAHLSNQDCRPCLILPSSMTKQSRAWWHEHSQHAGLSSESKGFGDKRQIHIKFVTKEQHQPQTSRPGDYSSHMQTASARAQTTASLEQAKDIFRWCQEGDPELWRYSHSEIQQVLQSGKALPVDIQQLIASRSASQQLIADIKAGRVQDAVQLLMAQPHLAWIRESHGADYPVHIATRLGHISVVAQLALQAGVLQQRGSRRKLPLSVARSACQADLISFFIDHGAPEL</sequence>
<dbReference type="InterPro" id="IPR036867">
    <property type="entry name" value="R3H_dom_sf"/>
</dbReference>
<protein>
    <recommendedName>
        <fullName evidence="2">R3H domain-containing protein</fullName>
    </recommendedName>
</protein>
<dbReference type="InterPro" id="IPR001374">
    <property type="entry name" value="R3H_dom"/>
</dbReference>
<evidence type="ECO:0000256" key="1">
    <source>
        <dbReference type="SAM" id="MobiDB-lite"/>
    </source>
</evidence>
<evidence type="ECO:0000313" key="4">
    <source>
        <dbReference type="Proteomes" id="UP001485043"/>
    </source>
</evidence>
<dbReference type="EMBL" id="JALJOV010000002">
    <property type="protein sequence ID" value="KAK9869041.1"/>
    <property type="molecule type" value="Genomic_DNA"/>
</dbReference>
<dbReference type="Gene3D" id="1.25.40.20">
    <property type="entry name" value="Ankyrin repeat-containing domain"/>
    <property type="match status" value="1"/>
</dbReference>
<dbReference type="GO" id="GO:0003676">
    <property type="term" value="F:nucleic acid binding"/>
    <property type="evidence" value="ECO:0007669"/>
    <property type="project" value="InterPro"/>
</dbReference>
<organism evidence="3 4">
    <name type="scientific">Apatococcus fuscideae</name>
    <dbReference type="NCBI Taxonomy" id="2026836"/>
    <lineage>
        <taxon>Eukaryota</taxon>
        <taxon>Viridiplantae</taxon>
        <taxon>Chlorophyta</taxon>
        <taxon>core chlorophytes</taxon>
        <taxon>Trebouxiophyceae</taxon>
        <taxon>Chlorellales</taxon>
        <taxon>Chlorellaceae</taxon>
        <taxon>Apatococcus</taxon>
    </lineage>
</organism>
<dbReference type="Proteomes" id="UP001485043">
    <property type="component" value="Unassembled WGS sequence"/>
</dbReference>
<dbReference type="Pfam" id="PF01424">
    <property type="entry name" value="R3H"/>
    <property type="match status" value="1"/>
</dbReference>
<name>A0AAW1TMM3_9CHLO</name>
<feature type="region of interest" description="Disordered" evidence="1">
    <location>
        <begin position="132"/>
        <end position="151"/>
    </location>
</feature>
<reference evidence="3 4" key="1">
    <citation type="journal article" date="2024" name="Nat. Commun.">
        <title>Phylogenomics reveals the evolutionary origins of lichenization in chlorophyte algae.</title>
        <authorList>
            <person name="Puginier C."/>
            <person name="Libourel C."/>
            <person name="Otte J."/>
            <person name="Skaloud P."/>
            <person name="Haon M."/>
            <person name="Grisel S."/>
            <person name="Petersen M."/>
            <person name="Berrin J.G."/>
            <person name="Delaux P.M."/>
            <person name="Dal Grande F."/>
            <person name="Keller J."/>
        </authorList>
    </citation>
    <scope>NUCLEOTIDE SEQUENCE [LARGE SCALE GENOMIC DNA]</scope>
    <source>
        <strain evidence="3 4">SAG 2523</strain>
    </source>
</reference>
<dbReference type="InterPro" id="IPR036770">
    <property type="entry name" value="Ankyrin_rpt-contain_sf"/>
</dbReference>
<evidence type="ECO:0000259" key="2">
    <source>
        <dbReference type="Pfam" id="PF01424"/>
    </source>
</evidence>
<dbReference type="AlphaFoldDB" id="A0AAW1TMM3"/>
<feature type="domain" description="R3H" evidence="2">
    <location>
        <begin position="87"/>
        <end position="128"/>
    </location>
</feature>
<dbReference type="Gene3D" id="3.30.1370.50">
    <property type="entry name" value="R3H-like domain"/>
    <property type="match status" value="1"/>
</dbReference>
<accession>A0AAW1TMM3</accession>
<keyword evidence="4" id="KW-1185">Reference proteome</keyword>
<proteinExistence type="predicted"/>